<protein>
    <recommendedName>
        <fullName evidence="13">Cytosol non-specific dipeptidase</fullName>
        <ecNumber evidence="10">3.4.13.18</ecNumber>
    </recommendedName>
    <alternativeName>
        <fullName evidence="16">Aminoacyl-histidine dipeptidase</fullName>
    </alternativeName>
    <alternativeName>
        <fullName evidence="15">Beta-alanyl-histidine dipeptidase</fullName>
    </alternativeName>
    <alternativeName>
        <fullName evidence="14">Carnosinase</fullName>
    </alternativeName>
    <alternativeName>
        <fullName evidence="11">Peptidase D</fullName>
    </alternativeName>
    <alternativeName>
        <fullName evidence="17">Xaa-His dipeptidase</fullName>
    </alternativeName>
</protein>
<evidence type="ECO:0000256" key="17">
    <source>
        <dbReference type="ARBA" id="ARBA00078074"/>
    </source>
</evidence>
<evidence type="ECO:0000256" key="11">
    <source>
        <dbReference type="ARBA" id="ARBA00044252"/>
    </source>
</evidence>
<evidence type="ECO:0000256" key="5">
    <source>
        <dbReference type="ARBA" id="ARBA00022801"/>
    </source>
</evidence>
<evidence type="ECO:0000256" key="13">
    <source>
        <dbReference type="ARBA" id="ARBA00071271"/>
    </source>
</evidence>
<keyword evidence="4" id="KW-0479">Metal-binding</keyword>
<dbReference type="Pfam" id="PF01546">
    <property type="entry name" value="Peptidase_M20"/>
    <property type="match status" value="1"/>
</dbReference>
<keyword evidence="5" id="KW-0378">Hydrolase</keyword>
<evidence type="ECO:0000256" key="7">
    <source>
        <dbReference type="ARBA" id="ARBA00023049"/>
    </source>
</evidence>
<dbReference type="EMBL" id="JACJKY010000005">
    <property type="protein sequence ID" value="MBM6920434.1"/>
    <property type="molecule type" value="Genomic_DNA"/>
</dbReference>
<evidence type="ECO:0000259" key="18">
    <source>
        <dbReference type="Pfam" id="PF07687"/>
    </source>
</evidence>
<dbReference type="Pfam" id="PF07687">
    <property type="entry name" value="M20_dimer"/>
    <property type="match status" value="1"/>
</dbReference>
<evidence type="ECO:0000256" key="14">
    <source>
        <dbReference type="ARBA" id="ARBA00075285"/>
    </source>
</evidence>
<evidence type="ECO:0000256" key="16">
    <source>
        <dbReference type="ARBA" id="ARBA00077688"/>
    </source>
</evidence>
<dbReference type="GO" id="GO:0006508">
    <property type="term" value="P:proteolysis"/>
    <property type="evidence" value="ECO:0007669"/>
    <property type="project" value="UniProtKB-KW"/>
</dbReference>
<sequence length="483" mass="52333">MDYQIKGYEPVAFFHHFEEISAIPRGSGNEEAISAFLVDFAEKNGLCAYRDAVFNVVIEKPASAGYENAPAVMLQGHTDMVCEKNVDTVHDFLKEGIKLVQEGDILRADGTTLGADNGVAVALMMTILEDKTLCHPKLTCVFTVQEETGLTGAKELDGSKIDARLLINLDSGGLGHATVSCAGGMRVRMRRDANYVSANQPALHIAVRGLQGGHSGVQIHLGRGNANKLMGRMLFSLREAFPELTVSSIAGGSKDNAIPRECDAVAAFTSQEDLSRAEEIIRAIEQDIKAELAESDPGFFVKVEPCTAERVMEKNASDALVSLLYLAPNGVCDRNEQAGGFVVRSLNLGVIYEEDGKVVLVFAPRSSVASLQEETRKTLCFLADTFGFSTEIGEEYPGWAYNPDSPLRRLFCEVWKEQTGEELCCEAIHAGLECGLFTEKLPGLDAIAVGVDESGAHTPQESLDMTTVRPVYDLVCGVLKKMK</sequence>
<keyword evidence="7" id="KW-0482">Metalloprotease</keyword>
<comment type="similarity">
    <text evidence="12">Belongs to the peptidase M20C family.</text>
</comment>
<dbReference type="SUPFAM" id="SSF53187">
    <property type="entry name" value="Zn-dependent exopeptidases"/>
    <property type="match status" value="1"/>
</dbReference>
<evidence type="ECO:0000313" key="20">
    <source>
        <dbReference type="Proteomes" id="UP000774750"/>
    </source>
</evidence>
<evidence type="ECO:0000256" key="3">
    <source>
        <dbReference type="ARBA" id="ARBA00022670"/>
    </source>
</evidence>
<dbReference type="GO" id="GO:0070573">
    <property type="term" value="F:metallodipeptidase activity"/>
    <property type="evidence" value="ECO:0007669"/>
    <property type="project" value="TreeGrafter"/>
</dbReference>
<dbReference type="Gene3D" id="3.40.630.10">
    <property type="entry name" value="Zn peptidases"/>
    <property type="match status" value="2"/>
</dbReference>
<dbReference type="NCBIfam" id="TIGR01893">
    <property type="entry name" value="aa-his-dipept"/>
    <property type="match status" value="1"/>
</dbReference>
<evidence type="ECO:0000256" key="15">
    <source>
        <dbReference type="ARBA" id="ARBA00076004"/>
    </source>
</evidence>
<dbReference type="FunFam" id="3.40.630.10:FF:000015">
    <property type="entry name" value="Aminoacyl-histidine dipeptidase PepD"/>
    <property type="match status" value="1"/>
</dbReference>
<dbReference type="InterPro" id="IPR011650">
    <property type="entry name" value="Peptidase_M20_dimer"/>
</dbReference>
<name>A0A938X884_9FIRM</name>
<dbReference type="PRINTS" id="PR00934">
    <property type="entry name" value="XHISDIPTASE"/>
</dbReference>
<reference evidence="19" key="1">
    <citation type="submission" date="2020-08" db="EMBL/GenBank/DDBJ databases">
        <authorList>
            <person name="Cejkova D."/>
            <person name="Kubasova T."/>
            <person name="Jahodarova E."/>
            <person name="Rychlik I."/>
        </authorList>
    </citation>
    <scope>NUCLEOTIDE SEQUENCE</scope>
    <source>
        <strain evidence="19">An559</strain>
    </source>
</reference>
<dbReference type="InterPro" id="IPR002933">
    <property type="entry name" value="Peptidase_M20"/>
</dbReference>
<evidence type="ECO:0000256" key="10">
    <source>
        <dbReference type="ARBA" id="ARBA00038976"/>
    </source>
</evidence>
<dbReference type="PANTHER" id="PTHR43501">
    <property type="entry name" value="CYTOSOL NON-SPECIFIC DIPEPTIDASE"/>
    <property type="match status" value="1"/>
</dbReference>
<keyword evidence="6" id="KW-0862">Zinc</keyword>
<dbReference type="RefSeq" id="WP_204445280.1">
    <property type="nucleotide sequence ID" value="NZ_JACJKY010000005.1"/>
</dbReference>
<evidence type="ECO:0000256" key="6">
    <source>
        <dbReference type="ARBA" id="ARBA00022833"/>
    </source>
</evidence>
<evidence type="ECO:0000256" key="9">
    <source>
        <dbReference type="ARBA" id="ARBA00036421"/>
    </source>
</evidence>
<evidence type="ECO:0000256" key="1">
    <source>
        <dbReference type="ARBA" id="ARBA00001941"/>
    </source>
</evidence>
<dbReference type="GO" id="GO:0046872">
    <property type="term" value="F:metal ion binding"/>
    <property type="evidence" value="ECO:0007669"/>
    <property type="project" value="UniProtKB-KW"/>
</dbReference>
<dbReference type="PIRSF" id="PIRSF016599">
    <property type="entry name" value="Xaa-His_dipept"/>
    <property type="match status" value="1"/>
</dbReference>
<dbReference type="GO" id="GO:0005829">
    <property type="term" value="C:cytosol"/>
    <property type="evidence" value="ECO:0007669"/>
    <property type="project" value="TreeGrafter"/>
</dbReference>
<keyword evidence="8" id="KW-0170">Cobalt</keyword>
<gene>
    <name evidence="19" type="ORF">H6A12_04600</name>
</gene>
<dbReference type="Proteomes" id="UP000774750">
    <property type="component" value="Unassembled WGS sequence"/>
</dbReference>
<keyword evidence="3" id="KW-0645">Protease</keyword>
<reference evidence="19" key="2">
    <citation type="journal article" date="2021" name="Sci. Rep.">
        <title>The distribution of antibiotic resistance genes in chicken gut microbiota commensals.</title>
        <authorList>
            <person name="Juricova H."/>
            <person name="Matiasovicova J."/>
            <person name="Kubasova T."/>
            <person name="Cejkova D."/>
            <person name="Rychlik I."/>
        </authorList>
    </citation>
    <scope>NUCLEOTIDE SEQUENCE</scope>
    <source>
        <strain evidence="19">An559</strain>
    </source>
</reference>
<evidence type="ECO:0000256" key="2">
    <source>
        <dbReference type="ARBA" id="ARBA00001947"/>
    </source>
</evidence>
<comment type="catalytic activity">
    <reaction evidence="9">
        <text>Hydrolysis of dipeptides, preferentially hydrophobic dipeptides including prolyl amino acids.</text>
        <dbReference type="EC" id="3.4.13.18"/>
    </reaction>
</comment>
<evidence type="ECO:0000256" key="4">
    <source>
        <dbReference type="ARBA" id="ARBA00022723"/>
    </source>
</evidence>
<dbReference type="FunFam" id="3.40.630.10:FF:000018">
    <property type="entry name" value="Aminoacyl-histidine dipeptidase PepD"/>
    <property type="match status" value="1"/>
</dbReference>
<feature type="domain" description="Peptidase M20 dimerisation" evidence="18">
    <location>
        <begin position="205"/>
        <end position="294"/>
    </location>
</feature>
<dbReference type="CDD" id="cd03890">
    <property type="entry name" value="M20_pepD"/>
    <property type="match status" value="1"/>
</dbReference>
<comment type="cofactor">
    <cofactor evidence="1">
        <name>Co(2+)</name>
        <dbReference type="ChEBI" id="CHEBI:48828"/>
    </cofactor>
</comment>
<evidence type="ECO:0000313" key="19">
    <source>
        <dbReference type="EMBL" id="MBM6920434.1"/>
    </source>
</evidence>
<keyword evidence="20" id="KW-1185">Reference proteome</keyword>
<comment type="caution">
    <text evidence="19">The sequence shown here is derived from an EMBL/GenBank/DDBJ whole genome shotgun (WGS) entry which is preliminary data.</text>
</comment>
<dbReference type="AlphaFoldDB" id="A0A938X884"/>
<accession>A0A938X884</accession>
<evidence type="ECO:0000256" key="12">
    <source>
        <dbReference type="ARBA" id="ARBA00061423"/>
    </source>
</evidence>
<organism evidence="19 20">
    <name type="scientific">Merdimmobilis hominis</name>
    <dbReference type="NCBI Taxonomy" id="2897707"/>
    <lineage>
        <taxon>Bacteria</taxon>
        <taxon>Bacillati</taxon>
        <taxon>Bacillota</taxon>
        <taxon>Clostridia</taxon>
        <taxon>Eubacteriales</taxon>
        <taxon>Oscillospiraceae</taxon>
        <taxon>Merdimmobilis</taxon>
    </lineage>
</organism>
<comment type="cofactor">
    <cofactor evidence="2">
        <name>Zn(2+)</name>
        <dbReference type="ChEBI" id="CHEBI:29105"/>
    </cofactor>
</comment>
<dbReference type="EC" id="3.4.13.18" evidence="10"/>
<dbReference type="InterPro" id="IPR001160">
    <property type="entry name" value="Peptidase_M20C"/>
</dbReference>
<evidence type="ECO:0000256" key="8">
    <source>
        <dbReference type="ARBA" id="ARBA00023285"/>
    </source>
</evidence>
<proteinExistence type="inferred from homology"/>
<dbReference type="PANTHER" id="PTHR43501:SF1">
    <property type="entry name" value="CYTOSOL NON-SPECIFIC DIPEPTIDASE"/>
    <property type="match status" value="1"/>
</dbReference>